<organism evidence="1 2">
    <name type="scientific">Trichothecium roseum</name>
    <dbReference type="NCBI Taxonomy" id="47278"/>
    <lineage>
        <taxon>Eukaryota</taxon>
        <taxon>Fungi</taxon>
        <taxon>Dikarya</taxon>
        <taxon>Ascomycota</taxon>
        <taxon>Pezizomycotina</taxon>
        <taxon>Sordariomycetes</taxon>
        <taxon>Hypocreomycetidae</taxon>
        <taxon>Hypocreales</taxon>
        <taxon>Hypocreales incertae sedis</taxon>
        <taxon>Trichothecium</taxon>
    </lineage>
</organism>
<evidence type="ECO:0000313" key="1">
    <source>
        <dbReference type="EMBL" id="KAI9903370.1"/>
    </source>
</evidence>
<accession>A0ACC0VAC0</accession>
<comment type="caution">
    <text evidence="1">The sequence shown here is derived from an EMBL/GenBank/DDBJ whole genome shotgun (WGS) entry which is preliminary data.</text>
</comment>
<dbReference type="Proteomes" id="UP001163324">
    <property type="component" value="Chromosome 2"/>
</dbReference>
<dbReference type="EMBL" id="CM047941">
    <property type="protein sequence ID" value="KAI9903370.1"/>
    <property type="molecule type" value="Genomic_DNA"/>
</dbReference>
<name>A0ACC0VAC0_9HYPO</name>
<gene>
    <name evidence="1" type="ORF">N3K66_002722</name>
</gene>
<keyword evidence="2" id="KW-1185">Reference proteome</keyword>
<sequence>MEETKNIDEAGAGPSKKAAKKAEAKAKKEALKAQRAAERAATAVADVDLEDDPAQDNYGRSTNPTFSSDAEEVELRSLDESHDGKTVVVRAWLQNSRIQSAKMGFVELRKGGDWTIQGIAMATIAGTGAETQMPAEGTPLISRRMVKWIAAISPESFVAVEAKVKRPLEPVKSCRISTLELHITKCFVLAPAPAMLGMTMAAASQPVVNFSDEEPAAAQKESEEKEKEAEAATTGTPAASMLTHLDNVAMHKRAPVQQAIADIRIEVKRLFRSYLEERRFREFEPPCLIGAASEGGANVFKLAYFGQDAFLAQSPQFYKQFEIAGGRERVFSIGPVFRAENSNTARHMTEFTGLDLEMEIQKSYTEVVSVLEGVLLNIFRGLQERCKHEIETVRAVYPSEDFLLPEPGKEVHLTFAEAQKLLREEGPAEFRDVRDDEDMSTPQEKALGAVVRAKYNTDFYVIDKFPETARPFYAKPDDSGATVGDGVRVTNAFDFFLRGQEILSGGQRINDPSELEARIRAKGVDPESSGIKEYLTTFRQVGVPPHGGGGIGLDRVVAWFLALPSVHLAACYPRTPKRLLP</sequence>
<evidence type="ECO:0000313" key="2">
    <source>
        <dbReference type="Proteomes" id="UP001163324"/>
    </source>
</evidence>
<reference evidence="1" key="1">
    <citation type="submission" date="2022-10" db="EMBL/GenBank/DDBJ databases">
        <title>Complete Genome of Trichothecium roseum strain YXFP-22015, a Plant Pathogen Isolated from Citrus.</title>
        <authorList>
            <person name="Wang Y."/>
            <person name="Zhu L."/>
        </authorList>
    </citation>
    <scope>NUCLEOTIDE SEQUENCE</scope>
    <source>
        <strain evidence="1">YXFP-22015</strain>
    </source>
</reference>
<proteinExistence type="predicted"/>
<protein>
    <submittedName>
        <fullName evidence="1">Uncharacterized protein</fullName>
    </submittedName>
</protein>